<protein>
    <recommendedName>
        <fullName evidence="16 17">Multifunctional fusion protein</fullName>
    </recommendedName>
    <domain>
        <recommendedName>
            <fullName evidence="16">Acetyl-coenzyme A carboxylase carboxyl transferase subunit alpha</fullName>
            <shortName evidence="16">ACCase subunit alpha</shortName>
            <shortName evidence="16">Acetyl-CoA carboxylase carboxyltransferase subunit alpha</shortName>
            <ecNumber evidence="16">2.1.3.15</ecNumber>
        </recommendedName>
    </domain>
    <domain>
        <recommendedName>
            <fullName evidence="17">Acetyl-coenzyme A carboxylase carboxyl transferase subunit beta</fullName>
            <shortName evidence="17">ACCase subunit beta</shortName>
            <shortName evidence="17">Acetyl-CoA carboxylase carboxyltransferase subunit beta</shortName>
        </recommendedName>
    </domain>
</protein>
<dbReference type="HAMAP" id="MF_00823">
    <property type="entry name" value="AcetylCoA_CT_alpha"/>
    <property type="match status" value="1"/>
</dbReference>
<evidence type="ECO:0000256" key="9">
    <source>
        <dbReference type="ARBA" id="ARBA00022741"/>
    </source>
</evidence>
<proteinExistence type="inferred from homology"/>
<feature type="zinc finger region" description="C4-type" evidence="17">
    <location>
        <begin position="23"/>
        <end position="45"/>
    </location>
</feature>
<keyword evidence="8 16" id="KW-0808">Transferase</keyword>
<dbReference type="InterPro" id="IPR011762">
    <property type="entry name" value="COA_CT_N"/>
</dbReference>
<dbReference type="SUPFAM" id="SSF52096">
    <property type="entry name" value="ClpP/crotonase"/>
    <property type="match status" value="2"/>
</dbReference>
<dbReference type="Gene3D" id="3.90.226.10">
    <property type="entry name" value="2-enoyl-CoA Hydratase, Chain A, domain 1"/>
    <property type="match status" value="2"/>
</dbReference>
<evidence type="ECO:0000256" key="1">
    <source>
        <dbReference type="ARBA" id="ARBA00004496"/>
    </source>
</evidence>
<dbReference type="UniPathway" id="UPA00655">
    <property type="reaction ID" value="UER00711"/>
</dbReference>
<evidence type="ECO:0000256" key="13">
    <source>
        <dbReference type="ARBA" id="ARBA00023160"/>
    </source>
</evidence>
<evidence type="ECO:0000256" key="6">
    <source>
        <dbReference type="ARBA" id="ARBA00022490"/>
    </source>
</evidence>
<evidence type="ECO:0000256" key="5">
    <source>
        <dbReference type="ARBA" id="ARBA00011664"/>
    </source>
</evidence>
<dbReference type="EMBL" id="KJ440489">
    <property type="protein sequence ID" value="AIW63004.1"/>
    <property type="molecule type" value="Genomic_DNA"/>
</dbReference>
<dbReference type="GO" id="GO:0003989">
    <property type="term" value="F:acetyl-CoA carboxylase activity"/>
    <property type="evidence" value="ECO:0007669"/>
    <property type="project" value="InterPro"/>
</dbReference>
<dbReference type="PANTHER" id="PTHR42853:SF3">
    <property type="entry name" value="ACETYL-COENZYME A CARBOXYLASE CARBOXYL TRANSFERASE SUBUNIT ALPHA, CHLOROPLASTIC"/>
    <property type="match status" value="1"/>
</dbReference>
<organism evidence="21">
    <name type="scientific">uncultured bacterium BAC-AB1442/1414/561</name>
    <dbReference type="NCBI Taxonomy" id="1562172"/>
    <lineage>
        <taxon>Bacteria</taxon>
        <taxon>environmental samples</taxon>
    </lineage>
</organism>
<keyword evidence="17" id="KW-0479">Metal-binding</keyword>
<evidence type="ECO:0000256" key="14">
    <source>
        <dbReference type="ARBA" id="ARBA00025280"/>
    </source>
</evidence>
<feature type="binding site" evidence="17">
    <location>
        <position position="45"/>
    </location>
    <ligand>
        <name>Zn(2+)</name>
        <dbReference type="ChEBI" id="CHEBI:29105"/>
    </ligand>
</feature>
<dbReference type="InterPro" id="IPR029045">
    <property type="entry name" value="ClpP/crotonase-like_dom_sf"/>
</dbReference>
<dbReference type="PRINTS" id="PR01069">
    <property type="entry name" value="ACCCTRFRASEA"/>
</dbReference>
<feature type="binding site" evidence="17">
    <location>
        <position position="42"/>
    </location>
    <ligand>
        <name>Zn(2+)</name>
        <dbReference type="ChEBI" id="CHEBI:29105"/>
    </ligand>
</feature>
<comment type="cofactor">
    <cofactor evidence="17">
        <name>Zn(2+)</name>
        <dbReference type="ChEBI" id="CHEBI:29105"/>
    </cofactor>
    <text evidence="17">Binds 1 zinc ion per subunit.</text>
</comment>
<dbReference type="GO" id="GO:0016743">
    <property type="term" value="F:carboxyl- or carbamoyltransferase activity"/>
    <property type="evidence" value="ECO:0007669"/>
    <property type="project" value="UniProtKB-UniRule"/>
</dbReference>
<dbReference type="PROSITE" id="PS50980">
    <property type="entry name" value="COA_CT_NTER"/>
    <property type="match status" value="1"/>
</dbReference>
<feature type="domain" description="CoA carboxyltransferase C-terminal" evidence="20">
    <location>
        <begin position="283"/>
        <end position="534"/>
    </location>
</feature>
<dbReference type="InterPro" id="IPR001095">
    <property type="entry name" value="Acetyl_CoA_COase_a_su"/>
</dbReference>
<accession>A0A0C4S6G6</accession>
<dbReference type="PANTHER" id="PTHR42853">
    <property type="entry name" value="ACETYL-COENZYME A CARBOXYLASE CARBOXYL TRANSFERASE SUBUNIT ALPHA"/>
    <property type="match status" value="1"/>
</dbReference>
<keyword evidence="11 16" id="KW-0067">ATP-binding</keyword>
<keyword evidence="7 16" id="KW-0444">Lipid biosynthesis</keyword>
<comment type="similarity">
    <text evidence="4">In the N-terminal section; belongs to the AccD/PCCB family.</text>
</comment>
<comment type="subunit">
    <text evidence="16">Acetyl-CoA carboxylase is a heterohexamer composed of biotin carboxyl carrier protein (AccB), biotin carboxylase (AccC) and two subunits each of ACCase subunit alpha (AccA) and ACCase subunit beta (AccD).</text>
</comment>
<name>A0A0C4S6G6_9BACT</name>
<evidence type="ECO:0000259" key="20">
    <source>
        <dbReference type="PROSITE" id="PS50989"/>
    </source>
</evidence>
<evidence type="ECO:0000313" key="21">
    <source>
        <dbReference type="EMBL" id="AIW63004.1"/>
    </source>
</evidence>
<dbReference type="GO" id="GO:0009317">
    <property type="term" value="C:acetyl-CoA carboxylase complex"/>
    <property type="evidence" value="ECO:0007669"/>
    <property type="project" value="InterPro"/>
</dbReference>
<keyword evidence="6 16" id="KW-0963">Cytoplasm</keyword>
<evidence type="ECO:0000256" key="17">
    <source>
        <dbReference type="HAMAP-Rule" id="MF_01395"/>
    </source>
</evidence>
<dbReference type="InterPro" id="IPR000438">
    <property type="entry name" value="Acetyl_CoA_COase_Trfase_b_su"/>
</dbReference>
<dbReference type="HAMAP" id="MF_01395">
    <property type="entry name" value="AcetylCoA_CT_beta"/>
    <property type="match status" value="1"/>
</dbReference>
<keyword evidence="9 16" id="KW-0547">Nucleotide-binding</keyword>
<dbReference type="AlphaFoldDB" id="A0A0C4S6G6"/>
<evidence type="ECO:0000256" key="7">
    <source>
        <dbReference type="ARBA" id="ARBA00022516"/>
    </source>
</evidence>
<evidence type="ECO:0000256" key="16">
    <source>
        <dbReference type="HAMAP-Rule" id="MF_00823"/>
    </source>
</evidence>
<evidence type="ECO:0000256" key="18">
    <source>
        <dbReference type="SAM" id="MobiDB-lite"/>
    </source>
</evidence>
<gene>
    <name evidence="21" type="primary">arn25</name>
    <name evidence="16" type="synonym">accA</name>
    <name evidence="17" type="synonym">accD</name>
</gene>
<evidence type="ECO:0000256" key="11">
    <source>
        <dbReference type="ARBA" id="ARBA00022840"/>
    </source>
</evidence>
<feature type="region of interest" description="Disordered" evidence="18">
    <location>
        <begin position="274"/>
        <end position="302"/>
    </location>
</feature>
<dbReference type="EC" id="2.1.3.15" evidence="16"/>
<sequence>MTQTLRKTRTAEPAPAASAWILCQGCRQPLYIARFERDLRVCQHCEWHGGMTAHERLQHLFDPDSWMALPVAAGADDPLGFVDVRPYRERLCAARAATGLVDAVLGATGTVAGLPVVAAAMDFRFLGGSLGSAAGEMLTRAAEVALRTRSPFVIFSASGGARMQEGALALMQMAKVAQAITALDDAGLLTVSVITDPTYGGVAASFASMCDVVIAEHDARLGFAGPRVVEQITGRPLPPDLQKAASLYRRGFVDRVVRRRELWDVLRQLTTVGHPARRTGPAALSAPAAPPRPPSRPSSETVRLARHIDRPTTSDYLSRLIDGFQELHGDRAGGDCPATMAGLGFLDGSPVALIGVQKGHSAAELARTNFGMATPSGYRKAARIMRLAAKLGIPIVTLIDTPGADPGPASEEAGQAGAIAENLRLMFRLPVPIVAVLTGEGGSGGALGLAVADRVLMLENAFYSVISPEGCAAILWKSGEATGRAADALRLDSGFLLDSGIVDELVPEPDGGAHRDHAAAAAILRRALVGTLAEISRQDGSTLVRRRRERFRRFGADSLADLVAVA</sequence>
<evidence type="ECO:0000256" key="2">
    <source>
        <dbReference type="ARBA" id="ARBA00004956"/>
    </source>
</evidence>
<dbReference type="GO" id="GO:0006633">
    <property type="term" value="P:fatty acid biosynthetic process"/>
    <property type="evidence" value="ECO:0007669"/>
    <property type="project" value="UniProtKB-KW"/>
</dbReference>
<dbReference type="GO" id="GO:0008270">
    <property type="term" value="F:zinc ion binding"/>
    <property type="evidence" value="ECO:0007669"/>
    <property type="project" value="UniProtKB-UniRule"/>
</dbReference>
<evidence type="ECO:0000259" key="19">
    <source>
        <dbReference type="PROSITE" id="PS50980"/>
    </source>
</evidence>
<comment type="function">
    <text evidence="16">Component of the acetyl coenzyme A carboxylase (ACC) complex. First, biotin carboxylase catalyzes the carboxylation of biotin on its carrier protein (BCCP) and then the CO(2) group is transferred by the carboxyltransferase to acetyl-CoA to form malonyl-CoA.</text>
</comment>
<dbReference type="PROSITE" id="PS50989">
    <property type="entry name" value="COA_CT_CTER"/>
    <property type="match status" value="1"/>
</dbReference>
<evidence type="ECO:0000256" key="12">
    <source>
        <dbReference type="ARBA" id="ARBA00023098"/>
    </source>
</evidence>
<comment type="similarity">
    <text evidence="3">In the C-terminal section; belongs to the AccA family.</text>
</comment>
<comment type="subunit">
    <text evidence="5">Acetyl-CoA carboxylase is a heterotetramer composed of biotin carboxyl carrier protein (AccB), biotin carboxylase (AccC) and two subunits of ACCase subunit beta/alpha.</text>
</comment>
<comment type="similarity">
    <text evidence="16">Belongs to the AccA family.</text>
</comment>
<evidence type="ECO:0000256" key="10">
    <source>
        <dbReference type="ARBA" id="ARBA00022832"/>
    </source>
</evidence>
<feature type="domain" description="CoA carboxyltransferase N-terminal" evidence="19">
    <location>
        <begin position="19"/>
        <end position="288"/>
    </location>
</feature>
<comment type="subcellular location">
    <subcellularLocation>
        <location evidence="1 16">Cytoplasm</location>
    </subcellularLocation>
</comment>
<keyword evidence="17" id="KW-0863">Zinc-finger</keyword>
<dbReference type="GO" id="GO:2001295">
    <property type="term" value="P:malonyl-CoA biosynthetic process"/>
    <property type="evidence" value="ECO:0007669"/>
    <property type="project" value="UniProtKB-UniRule"/>
</dbReference>
<evidence type="ECO:0000256" key="15">
    <source>
        <dbReference type="ARBA" id="ARBA00049152"/>
    </source>
</evidence>
<dbReference type="InterPro" id="IPR011763">
    <property type="entry name" value="COA_CT_C"/>
</dbReference>
<dbReference type="NCBIfam" id="NF041504">
    <property type="entry name" value="AccA_sub"/>
    <property type="match status" value="1"/>
</dbReference>
<comment type="similarity">
    <text evidence="17">Belongs to the AccD/PCCB family.</text>
</comment>
<feature type="binding site" evidence="17">
    <location>
        <position position="26"/>
    </location>
    <ligand>
        <name>Zn(2+)</name>
        <dbReference type="ChEBI" id="CHEBI:29105"/>
    </ligand>
</feature>
<dbReference type="Pfam" id="PF03255">
    <property type="entry name" value="ACCA"/>
    <property type="match status" value="1"/>
</dbReference>
<feature type="binding site" evidence="17">
    <location>
        <position position="23"/>
    </location>
    <ligand>
        <name>Zn(2+)</name>
        <dbReference type="ChEBI" id="CHEBI:29105"/>
    </ligand>
</feature>
<comment type="function">
    <text evidence="14 17">Component of the acetyl coenzyme A carboxylase (ACC) complex. Biotin carboxylase (BC) catalyzes the carboxylation of biotin on its carrier protein (BCCP) and then the CO(2) group is transferred by the transcarboxylase to acetyl-CoA to form malonyl-CoA.</text>
</comment>
<evidence type="ECO:0000256" key="3">
    <source>
        <dbReference type="ARBA" id="ARBA00006276"/>
    </source>
</evidence>
<dbReference type="GO" id="GO:0005524">
    <property type="term" value="F:ATP binding"/>
    <property type="evidence" value="ECO:0007669"/>
    <property type="project" value="UniProtKB-KW"/>
</dbReference>
<comment type="catalytic activity">
    <reaction evidence="15 16">
        <text>N(6)-carboxybiotinyl-L-lysyl-[protein] + acetyl-CoA = N(6)-biotinyl-L-lysyl-[protein] + malonyl-CoA</text>
        <dbReference type="Rhea" id="RHEA:54728"/>
        <dbReference type="Rhea" id="RHEA-COMP:10505"/>
        <dbReference type="Rhea" id="RHEA-COMP:10506"/>
        <dbReference type="ChEBI" id="CHEBI:57288"/>
        <dbReference type="ChEBI" id="CHEBI:57384"/>
        <dbReference type="ChEBI" id="CHEBI:83144"/>
        <dbReference type="ChEBI" id="CHEBI:83145"/>
        <dbReference type="EC" id="2.1.3.15"/>
    </reaction>
</comment>
<evidence type="ECO:0000256" key="4">
    <source>
        <dbReference type="ARBA" id="ARBA00010284"/>
    </source>
</evidence>
<keyword evidence="13 16" id="KW-0275">Fatty acid biosynthesis</keyword>
<reference evidence="21" key="1">
    <citation type="submission" date="2014-02" db="EMBL/GenBank/DDBJ databases">
        <title>Arenimycins C and D, pentangular polyphenols produced by an eDNA-derived gene cluster.</title>
        <authorList>
            <person name="Kang H.-S."/>
            <person name="Brady S.F."/>
        </authorList>
    </citation>
    <scope>NUCLEOTIDE SEQUENCE</scope>
</reference>
<keyword evidence="10 16" id="KW-0276">Fatty acid metabolism</keyword>
<comment type="pathway">
    <text evidence="2 16">Lipid metabolism; malonyl-CoA biosynthesis; malonyl-CoA from acetyl-CoA: step 1/1.</text>
</comment>
<keyword evidence="12 16" id="KW-0443">Lipid metabolism</keyword>
<evidence type="ECO:0000256" key="8">
    <source>
        <dbReference type="ARBA" id="ARBA00022679"/>
    </source>
</evidence>
<keyword evidence="17" id="KW-0862">Zinc</keyword>